<name>A0A8S3C5F0_9BILA</name>
<reference evidence="1" key="1">
    <citation type="submission" date="2021-02" db="EMBL/GenBank/DDBJ databases">
        <authorList>
            <person name="Nowell W R."/>
        </authorList>
    </citation>
    <scope>NUCLEOTIDE SEQUENCE</scope>
</reference>
<sequence>SPYGREHELLCELSTGNFATYKAPILWKFQTQSAY</sequence>
<evidence type="ECO:0000313" key="1">
    <source>
        <dbReference type="EMBL" id="CAF4891635.1"/>
    </source>
</evidence>
<organism evidence="1 3">
    <name type="scientific">Rotaria magnacalcarata</name>
    <dbReference type="NCBI Taxonomy" id="392030"/>
    <lineage>
        <taxon>Eukaryota</taxon>
        <taxon>Metazoa</taxon>
        <taxon>Spiralia</taxon>
        <taxon>Gnathifera</taxon>
        <taxon>Rotifera</taxon>
        <taxon>Eurotatoria</taxon>
        <taxon>Bdelloidea</taxon>
        <taxon>Philodinida</taxon>
        <taxon>Philodinidae</taxon>
        <taxon>Rotaria</taxon>
    </lineage>
</organism>
<dbReference type="AlphaFoldDB" id="A0A8S3C5F0"/>
<accession>A0A8S3C5F0</accession>
<protein>
    <submittedName>
        <fullName evidence="1">Uncharacterized protein</fullName>
    </submittedName>
</protein>
<evidence type="ECO:0000313" key="2">
    <source>
        <dbReference type="EMBL" id="CAF4963865.1"/>
    </source>
</evidence>
<dbReference type="Proteomes" id="UP000676336">
    <property type="component" value="Unassembled WGS sequence"/>
</dbReference>
<feature type="non-terminal residue" evidence="1">
    <location>
        <position position="1"/>
    </location>
</feature>
<gene>
    <name evidence="1" type="ORF">SMN809_LOCUS51300</name>
    <name evidence="2" type="ORF">SMN809_LOCUS54771</name>
</gene>
<dbReference type="EMBL" id="CAJOBI010191839">
    <property type="protein sequence ID" value="CAF4963865.1"/>
    <property type="molecule type" value="Genomic_DNA"/>
</dbReference>
<proteinExistence type="predicted"/>
<comment type="caution">
    <text evidence="1">The sequence shown here is derived from an EMBL/GenBank/DDBJ whole genome shotgun (WGS) entry which is preliminary data.</text>
</comment>
<dbReference type="EMBL" id="CAJOBI010171685">
    <property type="protein sequence ID" value="CAF4891635.1"/>
    <property type="molecule type" value="Genomic_DNA"/>
</dbReference>
<evidence type="ECO:0000313" key="3">
    <source>
        <dbReference type="Proteomes" id="UP000676336"/>
    </source>
</evidence>